<dbReference type="InterPro" id="IPR036875">
    <property type="entry name" value="Znf_CCHC_sf"/>
</dbReference>
<evidence type="ECO:0000256" key="3">
    <source>
        <dbReference type="PROSITE-ProRule" id="PRU00047"/>
    </source>
</evidence>
<dbReference type="SUPFAM" id="SSF53098">
    <property type="entry name" value="Ribonuclease H-like"/>
    <property type="match status" value="1"/>
</dbReference>
<evidence type="ECO:0000313" key="8">
    <source>
        <dbReference type="EMBL" id="KAF7334226.1"/>
    </source>
</evidence>
<gene>
    <name evidence="8" type="ORF">MSAN_02383900</name>
</gene>
<evidence type="ECO:0000313" key="9">
    <source>
        <dbReference type="Proteomes" id="UP000623467"/>
    </source>
</evidence>
<feature type="region of interest" description="Disordered" evidence="5">
    <location>
        <begin position="1207"/>
        <end position="1312"/>
    </location>
</feature>
<dbReference type="Proteomes" id="UP000623467">
    <property type="component" value="Unassembled WGS sequence"/>
</dbReference>
<organism evidence="8 9">
    <name type="scientific">Mycena sanguinolenta</name>
    <dbReference type="NCBI Taxonomy" id="230812"/>
    <lineage>
        <taxon>Eukaryota</taxon>
        <taxon>Fungi</taxon>
        <taxon>Dikarya</taxon>
        <taxon>Basidiomycota</taxon>
        <taxon>Agaricomycotina</taxon>
        <taxon>Agaricomycetes</taxon>
        <taxon>Agaricomycetidae</taxon>
        <taxon>Agaricales</taxon>
        <taxon>Marasmiineae</taxon>
        <taxon>Mycenaceae</taxon>
        <taxon>Mycena</taxon>
    </lineage>
</organism>
<dbReference type="PROSITE" id="PS50158">
    <property type="entry name" value="ZF_CCHC"/>
    <property type="match status" value="1"/>
</dbReference>
<reference evidence="8" key="1">
    <citation type="submission" date="2020-05" db="EMBL/GenBank/DDBJ databases">
        <title>Mycena genomes resolve the evolution of fungal bioluminescence.</title>
        <authorList>
            <person name="Tsai I.J."/>
        </authorList>
    </citation>
    <scope>NUCLEOTIDE SEQUENCE</scope>
    <source>
        <strain evidence="8">160909Yilan</strain>
    </source>
</reference>
<dbReference type="InterPro" id="IPR001878">
    <property type="entry name" value="Znf_CCHC"/>
</dbReference>
<proteinExistence type="predicted"/>
<sequence>MSTPSSRAADRARITDIDAQVSSLKDSIQSLQDSIQALETEKMHAQERVEAYAYPVLTLPNEITSEIFTEFIPDYPSPPPLVGRLSPTTLTHICHKWRAIAVSTPALWRAISLPLDLHESGRLRILQSWLSRSGGLPLSFQKKSISWDLAHDHELETLVLHRARWEYVTLSVDETEVHTCQAPLPLLRQLDIWVRDSGSRKAPPTRFREVPRLRSLTFWHSYNATVDFLPWAQLTSLTLVNQSFSSCAAILQHTTNLVHCHLALCGVLNEPVLNVQLMSLESLILTVYVDVGSEAYNDNPAVAQYLKGWVTPALLTFDVPEGILPPDPVDALRVFISRSGCRLQRLCIAGNLSISQAVYLRAFPDVPKLSFNMLWHYNAYVENVAQGKGGARIKILKDDAGGGWASRTSTGLSAHQRLHSLPHARYPPAAPASNFNRSWAPVGDDDDFAPSRIRLPTLGPRGENFVTWKTQLKSQITGMGKARYINGRATEPVQPILADGADAAARDAHKKALAKYDEDLDEWEKNNEKIRTILFQSIHETHKVRIADHTSALESWNMLCKLYQHQGELHAQSLVDRMHLLKCPETERDPRPTLDQLDLLIADHASAGGILDDSTKKNIVLHLLPSSWRENVRTILANAESMRQLALQLNPTGVPPLYTADMLIEAIRSIARDDAAIHGTAAPSGGAALVAGPNDICDNCGQKGHWKRDCWSKGGGKEGQRPKNWQRPGNGNGKHRRGRGGKSKNNNGGNGGNNNNNGGGTANFSFAFHATADVATDFTKLEQAGIVSRGFTALIDSGANQHYCPNRDRFIELREIEPIPIRSADNRVFYARASGKVPITVLHRGQTIEMVLLDVLHAPEMPLTLISVSRMTNAGLAVHFEKDGARILRPDRSALFVVPERNGLYPVLEVHASKSPTPNPVAMSTTNSASVTLTLHEFHCRMGHADIRGLRNMISKGVVTGVKLTNDEAGFCKGCVMGILKREPFPHTRSSPTAKTYGGRVFSDTWGPAPKESLGRNLYFVVFVDDKSDEVVVTGMRKKNEAFEAYKQYEAWAKVQRGTTAIGEWGTDGGGEFTSNETETYLKNQGTHHRTLLAHARAMLHLASLPTFLWLEAVTHAAWLRNRTETAQTIGSTPHERATGNKPNLSQIRRFGANVWVKLEGASKIDMQAKPCRWMGIDAHAKGHRIYWPEQRKISVERNVRFEGEPEDVTYPSVPIEGELGDKSARDAPNTPAATPNTAPETHLILRPRTHHPHPKMPPTIPPPPELAPESEESTRSTRTRQKSRWLRDIESGEGSVGGRGATKVPSSIVPPSNPSAHTAFADGNWFNGAVAFMATRAAFAGRRASVVSACSGPERAQWETAMKGEVSKLEERGTWELVDRPRGANVLPSSFVLRRKRDENNTIKSYKARLVAGGHRQIYNVDYTETASPTMNLATFRFLLAIAAKYDLEAENIDFSSAYTNADLEETIYMEQPPGFKKPGHENLVCLLHKALYGLKQAGRQWYKTVVELLVKRLGFTRCAFDLAVFFYFDGDVGIVIGIHVDDSKILSNSKTACAAVKREIAAFYEITDLGPVRWLLGFEIRRDRAARRITMSQSAYAHPVSVPLDPHVNLYDVNASEEDVDFSLYSQLIGSLMYAAIGTRPDIAYAVSLLARFMSKPKRIHWDAAKRVLRYLTGSKNYAITFGLDDSGFVAYTDADHASQPDRHSISGNLFLFDGAPIAWSSRKQALIALSTTEAEYIAAASAAREITWLRNLVGELSDIPLAPTPLYCDNQGTIILARSGLVNPRNKHIDIRYRYVNEALENGLIALLYVPTNDQIADVLTKALPRVKLHHFRHLMGLRAT</sequence>
<feature type="compositionally biased region" description="Low complexity" evidence="5">
    <location>
        <begin position="1228"/>
        <end position="1242"/>
    </location>
</feature>
<feature type="compositionally biased region" description="Gly residues" evidence="5">
    <location>
        <begin position="748"/>
        <end position="757"/>
    </location>
</feature>
<dbReference type="InterPro" id="IPR036397">
    <property type="entry name" value="RNaseH_sf"/>
</dbReference>
<dbReference type="Pfam" id="PF07727">
    <property type="entry name" value="RVT_2"/>
    <property type="match status" value="1"/>
</dbReference>
<feature type="compositionally biased region" description="Basic and acidic residues" evidence="5">
    <location>
        <begin position="711"/>
        <end position="721"/>
    </location>
</feature>
<feature type="compositionally biased region" description="Pro residues" evidence="5">
    <location>
        <begin position="1256"/>
        <end position="1267"/>
    </location>
</feature>
<accession>A0A8H7CF79</accession>
<keyword evidence="9" id="KW-1185">Reference proteome</keyword>
<evidence type="ECO:0000256" key="2">
    <source>
        <dbReference type="ARBA" id="ARBA00022884"/>
    </source>
</evidence>
<dbReference type="SUPFAM" id="SSF57756">
    <property type="entry name" value="Retrovirus zinc finger-like domains"/>
    <property type="match status" value="1"/>
</dbReference>
<feature type="compositionally biased region" description="Basic residues" evidence="5">
    <location>
        <begin position="733"/>
        <end position="742"/>
    </location>
</feature>
<comment type="caution">
    <text evidence="8">The sequence shown here is derived from an EMBL/GenBank/DDBJ whole genome shotgun (WGS) entry which is preliminary data.</text>
</comment>
<evidence type="ECO:0000256" key="4">
    <source>
        <dbReference type="SAM" id="Coils"/>
    </source>
</evidence>
<name>A0A8H7CF79_9AGAR</name>
<dbReference type="GO" id="GO:0005634">
    <property type="term" value="C:nucleus"/>
    <property type="evidence" value="ECO:0007669"/>
    <property type="project" value="UniProtKB-ARBA"/>
</dbReference>
<keyword evidence="3" id="KW-0862">Zinc</keyword>
<dbReference type="PROSITE" id="PS50994">
    <property type="entry name" value="INTEGRASE"/>
    <property type="match status" value="1"/>
</dbReference>
<protein>
    <submittedName>
        <fullName evidence="8">Transcription factor</fullName>
    </submittedName>
</protein>
<dbReference type="SMART" id="SM00343">
    <property type="entry name" value="ZnF_C2HC"/>
    <property type="match status" value="1"/>
</dbReference>
<dbReference type="GO" id="GO:0006397">
    <property type="term" value="P:mRNA processing"/>
    <property type="evidence" value="ECO:0007669"/>
    <property type="project" value="UniProtKB-KW"/>
</dbReference>
<feature type="domain" description="Integrase catalytic" evidence="7">
    <location>
        <begin position="988"/>
        <end position="1091"/>
    </location>
</feature>
<feature type="domain" description="CCHC-type" evidence="6">
    <location>
        <begin position="697"/>
        <end position="710"/>
    </location>
</feature>
<dbReference type="Gene3D" id="3.30.420.10">
    <property type="entry name" value="Ribonuclease H-like superfamily/Ribonuclease H"/>
    <property type="match status" value="1"/>
</dbReference>
<dbReference type="InterPro" id="IPR001584">
    <property type="entry name" value="Integrase_cat-core"/>
</dbReference>
<dbReference type="EMBL" id="JACAZH010000049">
    <property type="protein sequence ID" value="KAF7334226.1"/>
    <property type="molecule type" value="Genomic_DNA"/>
</dbReference>
<dbReference type="PANTHER" id="PTHR11439">
    <property type="entry name" value="GAG-POL-RELATED RETROTRANSPOSON"/>
    <property type="match status" value="1"/>
</dbReference>
<dbReference type="Pfam" id="PF22936">
    <property type="entry name" value="Pol_BBD"/>
    <property type="match status" value="1"/>
</dbReference>
<keyword evidence="2" id="KW-0694">RNA-binding</keyword>
<dbReference type="InterPro" id="IPR013103">
    <property type="entry name" value="RVT_2"/>
</dbReference>
<feature type="compositionally biased region" description="Basic residues" evidence="5">
    <location>
        <begin position="1246"/>
        <end position="1255"/>
    </location>
</feature>
<dbReference type="PANTHER" id="PTHR11439:SF483">
    <property type="entry name" value="PEPTIDE SYNTHASE GLIP-LIKE, PUTATIVE (AFU_ORTHOLOGUE AFUA_3G12920)-RELATED"/>
    <property type="match status" value="1"/>
</dbReference>
<feature type="region of interest" description="Disordered" evidence="5">
    <location>
        <begin position="711"/>
        <end position="757"/>
    </location>
</feature>
<dbReference type="Gene3D" id="4.10.60.10">
    <property type="entry name" value="Zinc finger, CCHC-type"/>
    <property type="match status" value="1"/>
</dbReference>
<evidence type="ECO:0000259" key="7">
    <source>
        <dbReference type="PROSITE" id="PS50994"/>
    </source>
</evidence>
<dbReference type="InterPro" id="IPR057670">
    <property type="entry name" value="SH3_retrovirus"/>
</dbReference>
<dbReference type="Pfam" id="PF14223">
    <property type="entry name" value="Retrotran_gag_2"/>
    <property type="match status" value="1"/>
</dbReference>
<dbReference type="SUPFAM" id="SSF52047">
    <property type="entry name" value="RNI-like"/>
    <property type="match status" value="1"/>
</dbReference>
<dbReference type="OrthoDB" id="2640446at2759"/>
<dbReference type="CDD" id="cd09272">
    <property type="entry name" value="RNase_HI_RT_Ty1"/>
    <property type="match status" value="1"/>
</dbReference>
<evidence type="ECO:0000259" key="6">
    <source>
        <dbReference type="PROSITE" id="PS50158"/>
    </source>
</evidence>
<evidence type="ECO:0000256" key="1">
    <source>
        <dbReference type="ARBA" id="ARBA00022664"/>
    </source>
</evidence>
<feature type="coiled-coil region" evidence="4">
    <location>
        <begin position="506"/>
        <end position="533"/>
    </location>
</feature>
<dbReference type="GO" id="GO:0003723">
    <property type="term" value="F:RNA binding"/>
    <property type="evidence" value="ECO:0007669"/>
    <property type="project" value="UniProtKB-KW"/>
</dbReference>
<keyword evidence="3" id="KW-0479">Metal-binding</keyword>
<dbReference type="GO" id="GO:0008270">
    <property type="term" value="F:zinc ion binding"/>
    <property type="evidence" value="ECO:0007669"/>
    <property type="project" value="UniProtKB-KW"/>
</dbReference>
<keyword evidence="4" id="KW-0175">Coiled coil</keyword>
<dbReference type="InterPro" id="IPR012337">
    <property type="entry name" value="RNaseH-like_sf"/>
</dbReference>
<feature type="coiled-coil region" evidence="4">
    <location>
        <begin position="21"/>
        <end position="48"/>
    </location>
</feature>
<keyword evidence="3" id="KW-0863">Zinc-finger</keyword>
<evidence type="ECO:0000256" key="5">
    <source>
        <dbReference type="SAM" id="MobiDB-lite"/>
    </source>
</evidence>
<dbReference type="GO" id="GO:0015074">
    <property type="term" value="P:DNA integration"/>
    <property type="evidence" value="ECO:0007669"/>
    <property type="project" value="InterPro"/>
</dbReference>
<dbReference type="Pfam" id="PF25597">
    <property type="entry name" value="SH3_retrovirus"/>
    <property type="match status" value="1"/>
</dbReference>
<keyword evidence="1" id="KW-0507">mRNA processing</keyword>
<dbReference type="InterPro" id="IPR054722">
    <property type="entry name" value="PolX-like_BBD"/>
</dbReference>